<protein>
    <submittedName>
        <fullName evidence="1">Uncharacterized protein</fullName>
    </submittedName>
</protein>
<accession>A0A2T2X4J8</accession>
<organism evidence="1 2">
    <name type="scientific">Sulfobacillus benefaciens</name>
    <dbReference type="NCBI Taxonomy" id="453960"/>
    <lineage>
        <taxon>Bacteria</taxon>
        <taxon>Bacillati</taxon>
        <taxon>Bacillota</taxon>
        <taxon>Clostridia</taxon>
        <taxon>Eubacteriales</taxon>
        <taxon>Clostridiales Family XVII. Incertae Sedis</taxon>
        <taxon>Sulfobacillus</taxon>
    </lineage>
</organism>
<name>A0A2T2X4J8_9FIRM</name>
<proteinExistence type="predicted"/>
<gene>
    <name evidence="1" type="ORF">C7B43_08705</name>
</gene>
<comment type="caution">
    <text evidence="1">The sequence shown here is derived from an EMBL/GenBank/DDBJ whole genome shotgun (WGS) entry which is preliminary data.</text>
</comment>
<sequence length="132" mass="13389">MTVPLMKQSSTSNVSAGIISPNNTQTGDCGTASIAVRNAGSGYANISLTATSTQGRIIYESNAVSGSGPDGAINNSGSGFPFSANWNTTYHDQTGFGYVAVTGVITVETDNGSTCVSKPLASSGWIIRLMAG</sequence>
<evidence type="ECO:0000313" key="2">
    <source>
        <dbReference type="Proteomes" id="UP000242699"/>
    </source>
</evidence>
<dbReference type="EMBL" id="PXYT01000016">
    <property type="protein sequence ID" value="PSR29409.1"/>
    <property type="molecule type" value="Genomic_DNA"/>
</dbReference>
<reference evidence="1 2" key="1">
    <citation type="journal article" date="2014" name="BMC Genomics">
        <title>Comparison of environmental and isolate Sulfobacillus genomes reveals diverse carbon, sulfur, nitrogen, and hydrogen metabolisms.</title>
        <authorList>
            <person name="Justice N.B."/>
            <person name="Norman A."/>
            <person name="Brown C.T."/>
            <person name="Singh A."/>
            <person name="Thomas B.C."/>
            <person name="Banfield J.F."/>
        </authorList>
    </citation>
    <scope>NUCLEOTIDE SEQUENCE [LARGE SCALE GENOMIC DNA]</scope>
    <source>
        <strain evidence="1">AMDSBA1</strain>
    </source>
</reference>
<dbReference type="Proteomes" id="UP000242699">
    <property type="component" value="Unassembled WGS sequence"/>
</dbReference>
<evidence type="ECO:0000313" key="1">
    <source>
        <dbReference type="EMBL" id="PSR29409.1"/>
    </source>
</evidence>
<dbReference type="AlphaFoldDB" id="A0A2T2X4J8"/>